<dbReference type="AlphaFoldDB" id="A0AAE1D020"/>
<name>A0AAE1D020_9GAST</name>
<proteinExistence type="predicted"/>
<dbReference type="EMBL" id="JAWDGP010006106">
    <property type="protein sequence ID" value="KAK3747190.1"/>
    <property type="molecule type" value="Genomic_DNA"/>
</dbReference>
<evidence type="ECO:0000313" key="1">
    <source>
        <dbReference type="EMBL" id="KAK3747190.1"/>
    </source>
</evidence>
<organism evidence="1 2">
    <name type="scientific">Elysia crispata</name>
    <name type="common">lettuce slug</name>
    <dbReference type="NCBI Taxonomy" id="231223"/>
    <lineage>
        <taxon>Eukaryota</taxon>
        <taxon>Metazoa</taxon>
        <taxon>Spiralia</taxon>
        <taxon>Lophotrochozoa</taxon>
        <taxon>Mollusca</taxon>
        <taxon>Gastropoda</taxon>
        <taxon>Heterobranchia</taxon>
        <taxon>Euthyneura</taxon>
        <taxon>Panpulmonata</taxon>
        <taxon>Sacoglossa</taxon>
        <taxon>Placobranchoidea</taxon>
        <taxon>Plakobranchidae</taxon>
        <taxon>Elysia</taxon>
    </lineage>
</organism>
<keyword evidence="2" id="KW-1185">Reference proteome</keyword>
<comment type="caution">
    <text evidence="1">The sequence shown here is derived from an EMBL/GenBank/DDBJ whole genome shotgun (WGS) entry which is preliminary data.</text>
</comment>
<evidence type="ECO:0000313" key="2">
    <source>
        <dbReference type="Proteomes" id="UP001283361"/>
    </source>
</evidence>
<protein>
    <submittedName>
        <fullName evidence="1">Uncharacterized protein</fullName>
    </submittedName>
</protein>
<sequence length="180" mass="19966">MDLNEICNSNDWEVESPVCALYRPLVAGVISMQLDGSTCASVCVFVSKPGSKCHSRCQISFNLQCSDRCAVTRGGDDGQPPPLTSRDPTWFNLSPDVDRSRPVGSSISPRFWAARAQVCVILPLTPMLSVVTGQARDWSSHTPGSIYTPIPDRRRLNFYLNLCQHTLSSLAHYIWIKTIH</sequence>
<dbReference type="Proteomes" id="UP001283361">
    <property type="component" value="Unassembled WGS sequence"/>
</dbReference>
<gene>
    <name evidence="1" type="ORF">RRG08_035736</name>
</gene>
<accession>A0AAE1D020</accession>
<reference evidence="1" key="1">
    <citation type="journal article" date="2023" name="G3 (Bethesda)">
        <title>A reference genome for the long-term kleptoplast-retaining sea slug Elysia crispata morphotype clarki.</title>
        <authorList>
            <person name="Eastman K.E."/>
            <person name="Pendleton A.L."/>
            <person name="Shaikh M.A."/>
            <person name="Suttiyut T."/>
            <person name="Ogas R."/>
            <person name="Tomko P."/>
            <person name="Gavelis G."/>
            <person name="Widhalm J.R."/>
            <person name="Wisecaver J.H."/>
        </authorList>
    </citation>
    <scope>NUCLEOTIDE SEQUENCE</scope>
    <source>
        <strain evidence="1">ECLA1</strain>
    </source>
</reference>